<gene>
    <name evidence="2" type="ORF">JYB65_04805</name>
</gene>
<dbReference type="RefSeq" id="WP_206581458.1">
    <property type="nucleotide sequence ID" value="NZ_JAFJZZ010000001.1"/>
</dbReference>
<keyword evidence="3" id="KW-1185">Reference proteome</keyword>
<evidence type="ECO:0000313" key="3">
    <source>
        <dbReference type="Proteomes" id="UP000664545"/>
    </source>
</evidence>
<organism evidence="2 3">
    <name type="scientific">Clostridium aminobutyricum</name>
    <dbReference type="NCBI Taxonomy" id="33953"/>
    <lineage>
        <taxon>Bacteria</taxon>
        <taxon>Bacillati</taxon>
        <taxon>Bacillota</taxon>
        <taxon>Clostridia</taxon>
        <taxon>Eubacteriales</taxon>
        <taxon>Clostridiaceae</taxon>
        <taxon>Clostridium</taxon>
    </lineage>
</organism>
<reference evidence="2" key="1">
    <citation type="submission" date="2021-02" db="EMBL/GenBank/DDBJ databases">
        <title>Abyssanaerobacter marinus gen.nov., sp., nov, anaerobic bacterium isolated from the Onnuri vent field of Indian Ocean and suggestion of Mogibacteriaceae fam. nov., and proposal of reclassification of ambiguous this family's genus member.</title>
        <authorList>
            <person name="Kim Y.J."/>
            <person name="Yang J.-A."/>
        </authorList>
    </citation>
    <scope>NUCLEOTIDE SEQUENCE</scope>
    <source>
        <strain evidence="2">DSM 2634</strain>
    </source>
</reference>
<accession>A0A939D700</accession>
<proteinExistence type="predicted"/>
<dbReference type="Proteomes" id="UP000664545">
    <property type="component" value="Unassembled WGS sequence"/>
</dbReference>
<dbReference type="EMBL" id="JAFJZZ010000001">
    <property type="protein sequence ID" value="MBN7772674.1"/>
    <property type="molecule type" value="Genomic_DNA"/>
</dbReference>
<dbReference type="Pfam" id="PF18960">
    <property type="entry name" value="DUF5702"/>
    <property type="match status" value="1"/>
</dbReference>
<protein>
    <submittedName>
        <fullName evidence="2">Uncharacterized protein</fullName>
    </submittedName>
</protein>
<dbReference type="AlphaFoldDB" id="A0A939D700"/>
<keyword evidence="1" id="KW-0732">Signal</keyword>
<evidence type="ECO:0000313" key="2">
    <source>
        <dbReference type="EMBL" id="MBN7772674.1"/>
    </source>
</evidence>
<name>A0A939D700_CLOAM</name>
<sequence length="423" mass="47741">MLFICLMMVAVLLIQASASVAAYSYSDAVLLSAGKSILSEYHLALKESYGIMAFKSYEKEVDSKLGFYIHSSFERKLPGQVLPSHESLTYLQPSASDISCDLKEYALADIDVFETQIEDVMKYNVVNLGIDYMSQSGNKGTGNGKKVNTEWDGKNFAEAQGTDYGNRKLINQKITNSLPSKGLNDNGISITAMVAEGLSSWKQLYEKENAKFYVNEYALNYFNQRYENISEQNSFFKNEVEYILYGKLSDQENAEEFMEDFKALHFLLNSIHVGTDPQKRQEVLSLAEIMTPGPEAAITAGILAETWAYAETVNDMKLLESGQKVALIKSKSTWALTLTAALRGSNGKSYISPKSDQGYSYRDYLKLFLYFQNRETKLLRIMDLIQINLKMNADQSFAIKDCYVGLKYEASVNGQRYCYVQIY</sequence>
<evidence type="ECO:0000256" key="1">
    <source>
        <dbReference type="SAM" id="SignalP"/>
    </source>
</evidence>
<feature type="signal peptide" evidence="1">
    <location>
        <begin position="1"/>
        <end position="21"/>
    </location>
</feature>
<comment type="caution">
    <text evidence="2">The sequence shown here is derived from an EMBL/GenBank/DDBJ whole genome shotgun (WGS) entry which is preliminary data.</text>
</comment>
<feature type="chain" id="PRO_5037566663" evidence="1">
    <location>
        <begin position="22"/>
        <end position="423"/>
    </location>
</feature>
<dbReference type="InterPro" id="IPR043756">
    <property type="entry name" value="DUF5702"/>
</dbReference>